<name>A0ABZ1GGT8_9ACTN</name>
<dbReference type="Proteomes" id="UP001335325">
    <property type="component" value="Chromosome"/>
</dbReference>
<evidence type="ECO:0000313" key="3">
    <source>
        <dbReference type="Proteomes" id="UP001335325"/>
    </source>
</evidence>
<dbReference type="RefSeq" id="WP_326751599.1">
    <property type="nucleotide sequence ID" value="NZ_CP109134.1"/>
</dbReference>
<gene>
    <name evidence="2" type="ORF">OIE73_05925</name>
</gene>
<keyword evidence="3" id="KW-1185">Reference proteome</keyword>
<dbReference type="GeneID" id="91542089"/>
<reference evidence="2 3" key="1">
    <citation type="submission" date="2022-10" db="EMBL/GenBank/DDBJ databases">
        <title>The complete genomes of actinobacterial strains from the NBC collection.</title>
        <authorList>
            <person name="Joergensen T.S."/>
            <person name="Alvarez Arevalo M."/>
            <person name="Sterndorff E.B."/>
            <person name="Faurdal D."/>
            <person name="Vuksanovic O."/>
            <person name="Mourched A.-S."/>
            <person name="Charusanti P."/>
            <person name="Shaw S."/>
            <person name="Blin K."/>
            <person name="Weber T."/>
        </authorList>
    </citation>
    <scope>NUCLEOTIDE SEQUENCE [LARGE SCALE GENOMIC DNA]</scope>
    <source>
        <strain evidence="2 3">NBC 01753</strain>
    </source>
</reference>
<keyword evidence="1" id="KW-1133">Transmembrane helix</keyword>
<evidence type="ECO:0000256" key="1">
    <source>
        <dbReference type="SAM" id="Phobius"/>
    </source>
</evidence>
<accession>A0ABZ1GGT8</accession>
<dbReference type="EMBL" id="CP109134">
    <property type="protein sequence ID" value="WSD05340.1"/>
    <property type="molecule type" value="Genomic_DNA"/>
</dbReference>
<feature type="transmembrane region" description="Helical" evidence="1">
    <location>
        <begin position="20"/>
        <end position="38"/>
    </location>
</feature>
<evidence type="ECO:0000313" key="2">
    <source>
        <dbReference type="EMBL" id="WSD05340.1"/>
    </source>
</evidence>
<keyword evidence="1" id="KW-0472">Membrane</keyword>
<proteinExistence type="predicted"/>
<sequence length="56" mass="6351">MTVRMVTRLVGKEPARLMAMTYWAVEPFLVCSITAAYVSRRRARRRAGAATVGRHK</sequence>
<organism evidence="2 3">
    <name type="scientific">Streptomyces hirsutus</name>
    <dbReference type="NCBI Taxonomy" id="35620"/>
    <lineage>
        <taxon>Bacteria</taxon>
        <taxon>Bacillati</taxon>
        <taxon>Actinomycetota</taxon>
        <taxon>Actinomycetes</taxon>
        <taxon>Kitasatosporales</taxon>
        <taxon>Streptomycetaceae</taxon>
        <taxon>Streptomyces</taxon>
    </lineage>
</organism>
<evidence type="ECO:0008006" key="4">
    <source>
        <dbReference type="Google" id="ProtNLM"/>
    </source>
</evidence>
<keyword evidence="1" id="KW-0812">Transmembrane</keyword>
<protein>
    <recommendedName>
        <fullName evidence="4">Integral membrane protein</fullName>
    </recommendedName>
</protein>